<evidence type="ECO:0000256" key="5">
    <source>
        <dbReference type="ARBA" id="ARBA00023136"/>
    </source>
</evidence>
<keyword evidence="6" id="KW-0675">Receptor</keyword>
<keyword evidence="5 8" id="KW-0472">Membrane</keyword>
<dbReference type="GO" id="GO:0008188">
    <property type="term" value="F:neuropeptide receptor activity"/>
    <property type="evidence" value="ECO:0007669"/>
    <property type="project" value="TreeGrafter"/>
</dbReference>
<dbReference type="Proteomes" id="UP000887568">
    <property type="component" value="Unplaced"/>
</dbReference>
<feature type="transmembrane region" description="Helical" evidence="8">
    <location>
        <begin position="152"/>
        <end position="179"/>
    </location>
</feature>
<feature type="transmembrane region" description="Helical" evidence="8">
    <location>
        <begin position="113"/>
        <end position="131"/>
    </location>
</feature>
<dbReference type="PANTHER" id="PTHR45695:SF26">
    <property type="entry name" value="NEUROPEPTIDE CCHAMIDE-1 RECEPTOR"/>
    <property type="match status" value="1"/>
</dbReference>
<feature type="domain" description="G-protein coupled receptors family 1 profile" evidence="9">
    <location>
        <begin position="52"/>
        <end position="313"/>
    </location>
</feature>
<evidence type="ECO:0000256" key="6">
    <source>
        <dbReference type="ARBA" id="ARBA00023170"/>
    </source>
</evidence>
<name>A0A913ZM76_PATMI</name>
<proteinExistence type="predicted"/>
<organism evidence="10 11">
    <name type="scientific">Patiria miniata</name>
    <name type="common">Bat star</name>
    <name type="synonym">Asterina miniata</name>
    <dbReference type="NCBI Taxonomy" id="46514"/>
    <lineage>
        <taxon>Eukaryota</taxon>
        <taxon>Metazoa</taxon>
        <taxon>Echinodermata</taxon>
        <taxon>Eleutherozoa</taxon>
        <taxon>Asterozoa</taxon>
        <taxon>Asteroidea</taxon>
        <taxon>Valvatacea</taxon>
        <taxon>Valvatida</taxon>
        <taxon>Asterinidae</taxon>
        <taxon>Patiria</taxon>
    </lineage>
</organism>
<dbReference type="InterPro" id="IPR000276">
    <property type="entry name" value="GPCR_Rhodpsn"/>
</dbReference>
<accession>A0A913ZM76</accession>
<evidence type="ECO:0000256" key="7">
    <source>
        <dbReference type="ARBA" id="ARBA00023224"/>
    </source>
</evidence>
<keyword evidence="3 8" id="KW-1133">Transmembrane helix</keyword>
<dbReference type="Gene3D" id="1.20.1070.10">
    <property type="entry name" value="Rhodopsin 7-helix transmembrane proteins"/>
    <property type="match status" value="1"/>
</dbReference>
<feature type="transmembrane region" description="Helical" evidence="8">
    <location>
        <begin position="199"/>
        <end position="217"/>
    </location>
</feature>
<dbReference type="GO" id="GO:0005886">
    <property type="term" value="C:plasma membrane"/>
    <property type="evidence" value="ECO:0007669"/>
    <property type="project" value="TreeGrafter"/>
</dbReference>
<dbReference type="AlphaFoldDB" id="A0A913ZM76"/>
<evidence type="ECO:0000256" key="2">
    <source>
        <dbReference type="ARBA" id="ARBA00022692"/>
    </source>
</evidence>
<evidence type="ECO:0000256" key="3">
    <source>
        <dbReference type="ARBA" id="ARBA00022989"/>
    </source>
</evidence>
<evidence type="ECO:0000256" key="8">
    <source>
        <dbReference type="SAM" id="Phobius"/>
    </source>
</evidence>
<dbReference type="OMA" id="YYLWINF"/>
<evidence type="ECO:0000313" key="11">
    <source>
        <dbReference type="Proteomes" id="UP000887568"/>
    </source>
</evidence>
<evidence type="ECO:0000259" key="9">
    <source>
        <dbReference type="PROSITE" id="PS50262"/>
    </source>
</evidence>
<keyword evidence="7" id="KW-0807">Transducer</keyword>
<feature type="transmembrane region" description="Helical" evidence="8">
    <location>
        <begin position="249"/>
        <end position="273"/>
    </location>
</feature>
<sequence>MELSIEYIYDIDCSNGTDSGTDSDTGCSPEIHPIRVAVPVFIAVFSVVGLVGNVCMMYAILRYSHMRTVPNVLIFNLAMADLLYILVTTPIYVKHELEPAFHLSAPACKLKNYVAFVAQHASVFALAALSRERHSAIVGGMEARRGGDSCASGSRVTVAVMWLVAFIVCIPTLVFAHVIGEQCKYSPSDRSLARVYECLHFLVGYTIPLIIVGFYYTKIAMSLFHSTHSFQNDYVSDAMAQQIRVRKRLAVSVLVIAIFFAVCWFPYFFYYLWINFAPQDEFMLVPFPSAADVLRYIGLVAPVINTCMDPWLLFVISSRHRACLVRCLCGGCFCCSREGALEKRDGQGMSMTTMSRSHTGKSRMFPGAGTSFSRLSRV</sequence>
<feature type="transmembrane region" description="Helical" evidence="8">
    <location>
        <begin position="73"/>
        <end position="93"/>
    </location>
</feature>
<reference evidence="10" key="1">
    <citation type="submission" date="2022-11" db="UniProtKB">
        <authorList>
            <consortium name="EnsemblMetazoa"/>
        </authorList>
    </citation>
    <scope>IDENTIFICATION</scope>
</reference>
<dbReference type="PANTHER" id="PTHR45695">
    <property type="entry name" value="LEUCOKININ RECEPTOR-RELATED"/>
    <property type="match status" value="1"/>
</dbReference>
<dbReference type="PROSITE" id="PS50262">
    <property type="entry name" value="G_PROTEIN_RECEP_F1_2"/>
    <property type="match status" value="1"/>
</dbReference>
<feature type="transmembrane region" description="Helical" evidence="8">
    <location>
        <begin position="38"/>
        <end position="61"/>
    </location>
</feature>
<dbReference type="GeneID" id="119724921"/>
<evidence type="ECO:0000256" key="1">
    <source>
        <dbReference type="ARBA" id="ARBA00004141"/>
    </source>
</evidence>
<keyword evidence="11" id="KW-1185">Reference proteome</keyword>
<feature type="transmembrane region" description="Helical" evidence="8">
    <location>
        <begin position="293"/>
        <end position="316"/>
    </location>
</feature>
<dbReference type="EnsemblMetazoa" id="XM_038196238.1">
    <property type="protein sequence ID" value="XP_038052166.1"/>
    <property type="gene ID" value="LOC119724921"/>
</dbReference>
<evidence type="ECO:0000313" key="10">
    <source>
        <dbReference type="EnsemblMetazoa" id="XP_038052166.1"/>
    </source>
</evidence>
<dbReference type="OrthoDB" id="9828427at2759"/>
<comment type="subcellular location">
    <subcellularLocation>
        <location evidence="1">Membrane</location>
        <topology evidence="1">Multi-pass membrane protein</topology>
    </subcellularLocation>
</comment>
<protein>
    <recommendedName>
        <fullName evidence="9">G-protein coupled receptors family 1 profile domain-containing protein</fullName>
    </recommendedName>
</protein>
<keyword evidence="2 8" id="KW-0812">Transmembrane</keyword>
<dbReference type="InterPro" id="IPR017452">
    <property type="entry name" value="GPCR_Rhodpsn_7TM"/>
</dbReference>
<dbReference type="SUPFAM" id="SSF81321">
    <property type="entry name" value="Family A G protein-coupled receptor-like"/>
    <property type="match status" value="1"/>
</dbReference>
<keyword evidence="4" id="KW-0297">G-protein coupled receptor</keyword>
<evidence type="ECO:0000256" key="4">
    <source>
        <dbReference type="ARBA" id="ARBA00023040"/>
    </source>
</evidence>
<dbReference type="Pfam" id="PF00001">
    <property type="entry name" value="7tm_1"/>
    <property type="match status" value="1"/>
</dbReference>
<dbReference type="PRINTS" id="PR00237">
    <property type="entry name" value="GPCRRHODOPSN"/>
</dbReference>
<dbReference type="RefSeq" id="XP_038052166.1">
    <property type="nucleotide sequence ID" value="XM_038196238.1"/>
</dbReference>